<dbReference type="PANTHER" id="PTHR47968">
    <property type="entry name" value="CENTROMERE PROTEIN E"/>
    <property type="match status" value="1"/>
</dbReference>
<evidence type="ECO:0000256" key="15">
    <source>
        <dbReference type="ARBA" id="ARBA00023212"/>
    </source>
</evidence>
<keyword evidence="25" id="KW-1185">Reference proteome</keyword>
<dbReference type="PROSITE" id="PS50067">
    <property type="entry name" value="KINESIN_MOTOR_2"/>
    <property type="match status" value="1"/>
</dbReference>
<keyword evidence="10" id="KW-0498">Mitosis</keyword>
<dbReference type="GO" id="GO:0008017">
    <property type="term" value="F:microtubule binding"/>
    <property type="evidence" value="ECO:0007669"/>
    <property type="project" value="InterPro"/>
</dbReference>
<keyword evidence="9 21" id="KW-0547">Nucleotide-binding</keyword>
<dbReference type="InterPro" id="IPR027640">
    <property type="entry name" value="Kinesin-like_fam"/>
</dbReference>
<keyword evidence="15" id="KW-0206">Cytoskeleton</keyword>
<feature type="region of interest" description="Disordered" evidence="23">
    <location>
        <begin position="1"/>
        <end position="23"/>
    </location>
</feature>
<dbReference type="GeneID" id="102209392"/>
<keyword evidence="5" id="KW-1017">Isopeptide bond</keyword>
<dbReference type="InterPro" id="IPR038105">
    <property type="entry name" value="Kif23_Arf-bd_sf"/>
</dbReference>
<feature type="region of interest" description="Disordered" evidence="23">
    <location>
        <begin position="580"/>
        <end position="604"/>
    </location>
</feature>
<name>A0A9Y6JHZ0_9CICH</name>
<evidence type="ECO:0000256" key="13">
    <source>
        <dbReference type="ARBA" id="ARBA00023054"/>
    </source>
</evidence>
<dbReference type="RefSeq" id="XP_013769023.1">
    <property type="nucleotide sequence ID" value="XM_013913569.1"/>
</dbReference>
<feature type="binding site" evidence="21">
    <location>
        <begin position="112"/>
        <end position="119"/>
    </location>
    <ligand>
        <name>ATP</name>
        <dbReference type="ChEBI" id="CHEBI:30616"/>
    </ligand>
</feature>
<evidence type="ECO:0000256" key="2">
    <source>
        <dbReference type="ARBA" id="ARBA00004186"/>
    </source>
</evidence>
<dbReference type="GO" id="GO:0005819">
    <property type="term" value="C:spindle"/>
    <property type="evidence" value="ECO:0007669"/>
    <property type="project" value="UniProtKB-SubCell"/>
</dbReference>
<keyword evidence="8" id="KW-0493">Microtubule</keyword>
<accession>A0A9Y6JHZ0</accession>
<keyword evidence="13 22" id="KW-0175">Coiled coil</keyword>
<evidence type="ECO:0000256" key="1">
    <source>
        <dbReference type="ARBA" id="ARBA00004123"/>
    </source>
</evidence>
<feature type="region of interest" description="Disordered" evidence="23">
    <location>
        <begin position="173"/>
        <end position="209"/>
    </location>
</feature>
<evidence type="ECO:0000256" key="17">
    <source>
        <dbReference type="ARBA" id="ARBA00023306"/>
    </source>
</evidence>
<evidence type="ECO:0000256" key="22">
    <source>
        <dbReference type="SAM" id="Coils"/>
    </source>
</evidence>
<evidence type="ECO:0000256" key="14">
    <source>
        <dbReference type="ARBA" id="ARBA00023175"/>
    </source>
</evidence>
<dbReference type="AlphaFoldDB" id="A0A9Y6JHZ0"/>
<keyword evidence="11 21" id="KW-0067">ATP-binding</keyword>
<evidence type="ECO:0000256" key="21">
    <source>
        <dbReference type="PROSITE-ProRule" id="PRU00283"/>
    </source>
</evidence>
<dbReference type="Gene3D" id="3.40.850.10">
    <property type="entry name" value="Kinesin motor domain"/>
    <property type="match status" value="1"/>
</dbReference>
<evidence type="ECO:0000256" key="20">
    <source>
        <dbReference type="ARBA" id="ARBA00073209"/>
    </source>
</evidence>
<feature type="compositionally biased region" description="Polar residues" evidence="23">
    <location>
        <begin position="520"/>
        <end position="546"/>
    </location>
</feature>
<comment type="subunit">
    <text evidence="19">Heterotetramer of two molecules each of RACGAP1 and KIF23. Found in the centralspindlin complex. Interacts with RACGAP1; the interaction is direct. Interacts with ECT2 and PRC1. Interacts with ANXA11 during cytokinesis. Interacts with BIRC6/bruce and USP8/UBPY. Interacts with ARF6, forming heterodimers and heterotetramers.</text>
</comment>
<dbReference type="GO" id="GO:0007018">
    <property type="term" value="P:microtubule-based movement"/>
    <property type="evidence" value="ECO:0007669"/>
    <property type="project" value="InterPro"/>
</dbReference>
<comment type="function">
    <text evidence="18">Component of the centralspindlin complex that serves as a microtubule-dependent and Rho-mediated signaling required for the myosin contractile ring formation during the cell cycle cytokinesis. Essential for cytokinesis in Rho-mediated signaling. Required for the localization of ECT2 to the central spindle. Plus-end-directed motor enzyme that moves antiparallel microtubules in vitro.</text>
</comment>
<feature type="compositionally biased region" description="Basic residues" evidence="23">
    <location>
        <begin position="1"/>
        <end position="15"/>
    </location>
</feature>
<keyword evidence="12" id="KW-0832">Ubl conjugation</keyword>
<evidence type="ECO:0000256" key="6">
    <source>
        <dbReference type="ARBA" id="ARBA00022553"/>
    </source>
</evidence>
<evidence type="ECO:0000256" key="3">
    <source>
        <dbReference type="ARBA" id="ARBA00004476"/>
    </source>
</evidence>
<gene>
    <name evidence="26" type="primary">LOC102209392</name>
</gene>
<dbReference type="Proteomes" id="UP000695023">
    <property type="component" value="Unplaced"/>
</dbReference>
<dbReference type="Pfam" id="PF16540">
    <property type="entry name" value="MKLP1_Arf_bdg"/>
    <property type="match status" value="1"/>
</dbReference>
<keyword evidence="17" id="KW-0131">Cell cycle</keyword>
<dbReference type="Gene3D" id="2.60.40.4330">
    <property type="entry name" value="Kinesin-like protein Kif23, Arf6-interacting domain"/>
    <property type="match status" value="1"/>
</dbReference>
<keyword evidence="6" id="KW-0597">Phosphoprotein</keyword>
<evidence type="ECO:0000256" key="10">
    <source>
        <dbReference type="ARBA" id="ARBA00022776"/>
    </source>
</evidence>
<feature type="region of interest" description="Disordered" evidence="23">
    <location>
        <begin position="433"/>
        <end position="485"/>
    </location>
</feature>
<protein>
    <recommendedName>
        <fullName evidence="20">Kinesin-like protein KIF23</fullName>
    </recommendedName>
</protein>
<evidence type="ECO:0000259" key="24">
    <source>
        <dbReference type="PROSITE" id="PS50067"/>
    </source>
</evidence>
<keyword evidence="4" id="KW-0963">Cytoplasm</keyword>
<dbReference type="InterPro" id="IPR001752">
    <property type="entry name" value="Kinesin_motor_dom"/>
</dbReference>
<dbReference type="InterPro" id="IPR027417">
    <property type="entry name" value="P-loop_NTPase"/>
</dbReference>
<dbReference type="GO" id="GO:0005634">
    <property type="term" value="C:nucleus"/>
    <property type="evidence" value="ECO:0007669"/>
    <property type="project" value="UniProtKB-SubCell"/>
</dbReference>
<dbReference type="GO" id="GO:0090543">
    <property type="term" value="C:Flemming body"/>
    <property type="evidence" value="ECO:0007669"/>
    <property type="project" value="UniProtKB-SubCell"/>
</dbReference>
<evidence type="ECO:0000256" key="18">
    <source>
        <dbReference type="ARBA" id="ARBA00058317"/>
    </source>
</evidence>
<evidence type="ECO:0000256" key="9">
    <source>
        <dbReference type="ARBA" id="ARBA00022741"/>
    </source>
</evidence>
<reference evidence="26" key="1">
    <citation type="submission" date="2025-08" db="UniProtKB">
        <authorList>
            <consortium name="RefSeq"/>
        </authorList>
    </citation>
    <scope>IDENTIFICATION</scope>
</reference>
<feature type="region of interest" description="Disordered" evidence="23">
    <location>
        <begin position="519"/>
        <end position="557"/>
    </location>
</feature>
<keyword evidence="14 21" id="KW-0505">Motor protein</keyword>
<evidence type="ECO:0000256" key="12">
    <source>
        <dbReference type="ARBA" id="ARBA00022843"/>
    </source>
</evidence>
<feature type="compositionally biased region" description="Polar residues" evidence="23">
    <location>
        <begin position="179"/>
        <end position="189"/>
    </location>
</feature>
<evidence type="ECO:0000313" key="26">
    <source>
        <dbReference type="RefSeq" id="XP_013769023.1"/>
    </source>
</evidence>
<dbReference type="InterPro" id="IPR032384">
    <property type="entry name" value="Kif23_Arf-bd"/>
</dbReference>
<dbReference type="SMART" id="SM00129">
    <property type="entry name" value="KISc"/>
    <property type="match status" value="1"/>
</dbReference>
<evidence type="ECO:0000256" key="5">
    <source>
        <dbReference type="ARBA" id="ARBA00022499"/>
    </source>
</evidence>
<dbReference type="GO" id="GO:0005524">
    <property type="term" value="F:ATP binding"/>
    <property type="evidence" value="ECO:0007669"/>
    <property type="project" value="UniProtKB-UniRule"/>
</dbReference>
<evidence type="ECO:0000256" key="19">
    <source>
        <dbReference type="ARBA" id="ARBA00066079"/>
    </source>
</evidence>
<proteinExistence type="inferred from homology"/>
<dbReference type="Pfam" id="PF00225">
    <property type="entry name" value="Kinesin"/>
    <property type="match status" value="1"/>
</dbReference>
<sequence>MQRPGKGKTPRRPGPKKASNTERDPVGVYCRIRPLGSEDEECCVEMISSTTIQLHAPDGLKANRNGEYKETQYSFKKVFGINTTQLELFEDVAKPLVEDLIHCKNGLLFTYGVTGSGKTFTMTGSPGEGGLLPRSLDMIFNSIGPFQAKRFVFKPDDKNGMEIQSQVDALLERQKRDSQQAVPKTPSSRQKPDPEFADMISPDEACKSENVDEDGCYSVFVSYTEIYNNYIYDLLEDAPYDPIRPKPPQSKILREDQNHNMYVAGCTEVEVKSTEEAFEVFWKGDVLLPTANTVKSMLQQFDSQLSAKDYFLHDQQSKLNEKDKVILSQKTEIERLEKKSKTLEYKIDILQKTTDMYEQDKRALQQELETREHRLQSELSERKRMEQRMQGAVTDTRLKWEKECERRVNAKQLEMQNKLWVKDEKLKQLKAIVTESSSGGSAPTERPEKPERPSRERDRNIQQKRSPSPSPLPDFSQTPSHQNKARVRVFQDPTSTPSSSDYSSVASSISRWEQRFPVDSGSQNRFTGTPQCRSRTPATCHSTSSVGHRRGQRRAPGTEVPATTLVYGLDLEAGTRKALPVHPKHRRSHSAGGEKWVDHKPPSNLELDTVMQPIIPNAIKVSTPSEKALSKCHKYVLRHQELASDGEIETKLIKGDVFKTRSGGQAVQFTDIETLKQVCPLAPSRKRRSGSAEGPAEGEDIENRAPAASTNSSHGYQKRRKP</sequence>
<comment type="similarity">
    <text evidence="21">Belongs to the TRAFAC class myosin-kinesin ATPase superfamily. Kinesin family.</text>
</comment>
<evidence type="ECO:0000256" key="23">
    <source>
        <dbReference type="SAM" id="MobiDB-lite"/>
    </source>
</evidence>
<feature type="compositionally biased region" description="Basic and acidic residues" evidence="23">
    <location>
        <begin position="445"/>
        <end position="461"/>
    </location>
</feature>
<evidence type="ECO:0000313" key="25">
    <source>
        <dbReference type="Proteomes" id="UP000695023"/>
    </source>
</evidence>
<evidence type="ECO:0000256" key="8">
    <source>
        <dbReference type="ARBA" id="ARBA00022701"/>
    </source>
</evidence>
<evidence type="ECO:0000256" key="16">
    <source>
        <dbReference type="ARBA" id="ARBA00023242"/>
    </source>
</evidence>
<dbReference type="GO" id="GO:0051301">
    <property type="term" value="P:cell division"/>
    <property type="evidence" value="ECO:0007669"/>
    <property type="project" value="UniProtKB-KW"/>
</dbReference>
<keyword evidence="7" id="KW-0132">Cell division</keyword>
<dbReference type="FunFam" id="2.60.40.4330:FF:000001">
    <property type="entry name" value="Kinesin-like protein"/>
    <property type="match status" value="1"/>
</dbReference>
<feature type="domain" description="Kinesin motor" evidence="24">
    <location>
        <begin position="25"/>
        <end position="284"/>
    </location>
</feature>
<dbReference type="GO" id="GO:0003777">
    <property type="term" value="F:microtubule motor activity"/>
    <property type="evidence" value="ECO:0007669"/>
    <property type="project" value="InterPro"/>
</dbReference>
<dbReference type="PANTHER" id="PTHR47968:SF36">
    <property type="entry name" value="KINESIN HEAVY CHAIN ISOFORM X1"/>
    <property type="match status" value="1"/>
</dbReference>
<comment type="subcellular location">
    <subcellularLocation>
        <location evidence="2">Cytoplasm</location>
        <location evidence="2">Cytoskeleton</location>
        <location evidence="2">Spindle</location>
    </subcellularLocation>
    <subcellularLocation>
        <location evidence="3">Midbody</location>
        <location evidence="3">Midbody ring</location>
    </subcellularLocation>
    <subcellularLocation>
        <location evidence="1">Nucleus</location>
    </subcellularLocation>
</comment>
<evidence type="ECO:0000256" key="11">
    <source>
        <dbReference type="ARBA" id="ARBA00022840"/>
    </source>
</evidence>
<evidence type="ECO:0000256" key="7">
    <source>
        <dbReference type="ARBA" id="ARBA00022618"/>
    </source>
</evidence>
<feature type="region of interest" description="Disordered" evidence="23">
    <location>
        <begin position="682"/>
        <end position="722"/>
    </location>
</feature>
<dbReference type="InterPro" id="IPR036961">
    <property type="entry name" value="Kinesin_motor_dom_sf"/>
</dbReference>
<keyword evidence="16" id="KW-0539">Nucleus</keyword>
<evidence type="ECO:0000256" key="4">
    <source>
        <dbReference type="ARBA" id="ARBA00022490"/>
    </source>
</evidence>
<feature type="coiled-coil region" evidence="22">
    <location>
        <begin position="319"/>
        <end position="388"/>
    </location>
</feature>
<organism evidence="25 26">
    <name type="scientific">Pundamilia nyererei</name>
    <dbReference type="NCBI Taxonomy" id="303518"/>
    <lineage>
        <taxon>Eukaryota</taxon>
        <taxon>Metazoa</taxon>
        <taxon>Chordata</taxon>
        <taxon>Craniata</taxon>
        <taxon>Vertebrata</taxon>
        <taxon>Euteleostomi</taxon>
        <taxon>Actinopterygii</taxon>
        <taxon>Neopterygii</taxon>
        <taxon>Teleostei</taxon>
        <taxon>Neoteleostei</taxon>
        <taxon>Acanthomorphata</taxon>
        <taxon>Ovalentaria</taxon>
        <taxon>Cichlomorphae</taxon>
        <taxon>Cichliformes</taxon>
        <taxon>Cichlidae</taxon>
        <taxon>African cichlids</taxon>
        <taxon>Pseudocrenilabrinae</taxon>
        <taxon>Haplochromini</taxon>
        <taxon>Pundamilia</taxon>
    </lineage>
</organism>
<dbReference type="GO" id="GO:0005874">
    <property type="term" value="C:microtubule"/>
    <property type="evidence" value="ECO:0007669"/>
    <property type="project" value="UniProtKB-KW"/>
</dbReference>
<dbReference type="SUPFAM" id="SSF52540">
    <property type="entry name" value="P-loop containing nucleoside triphosphate hydrolases"/>
    <property type="match status" value="1"/>
</dbReference>